<evidence type="ECO:0000313" key="3">
    <source>
        <dbReference type="Proteomes" id="UP000634476"/>
    </source>
</evidence>
<gene>
    <name evidence="2" type="ORF">Pta02_73370</name>
</gene>
<accession>A0A8J3TDH4</accession>
<name>A0A8J3TDH4_9ACTN</name>
<dbReference type="EMBL" id="BOOK01000066">
    <property type="protein sequence ID" value="GII05329.1"/>
    <property type="molecule type" value="Genomic_DNA"/>
</dbReference>
<feature type="compositionally biased region" description="Low complexity" evidence="1">
    <location>
        <begin position="78"/>
        <end position="89"/>
    </location>
</feature>
<organism evidence="2 3">
    <name type="scientific">Planobispora takensis</name>
    <dbReference type="NCBI Taxonomy" id="1367882"/>
    <lineage>
        <taxon>Bacteria</taxon>
        <taxon>Bacillati</taxon>
        <taxon>Actinomycetota</taxon>
        <taxon>Actinomycetes</taxon>
        <taxon>Streptosporangiales</taxon>
        <taxon>Streptosporangiaceae</taxon>
        <taxon>Planobispora</taxon>
    </lineage>
</organism>
<protein>
    <submittedName>
        <fullName evidence="2">Uncharacterized protein</fullName>
    </submittedName>
</protein>
<evidence type="ECO:0000256" key="1">
    <source>
        <dbReference type="SAM" id="MobiDB-lite"/>
    </source>
</evidence>
<sequence>MIAEAGTDDIHNNQAAMTPLTSGHRGRFCGVDLDTGSPRQSDSTHWATVAPTIDGLWRQRDAGDRETAPPGREERNEVVVSVPSDPSHSTTRPRWDGALR</sequence>
<keyword evidence="3" id="KW-1185">Reference proteome</keyword>
<proteinExistence type="predicted"/>
<dbReference type="Proteomes" id="UP000634476">
    <property type="component" value="Unassembled WGS sequence"/>
</dbReference>
<evidence type="ECO:0000313" key="2">
    <source>
        <dbReference type="EMBL" id="GII05329.1"/>
    </source>
</evidence>
<feature type="compositionally biased region" description="Polar residues" evidence="1">
    <location>
        <begin position="37"/>
        <end position="46"/>
    </location>
</feature>
<feature type="region of interest" description="Disordered" evidence="1">
    <location>
        <begin position="1"/>
        <end position="100"/>
    </location>
</feature>
<feature type="compositionally biased region" description="Polar residues" evidence="1">
    <location>
        <begin position="12"/>
        <end position="21"/>
    </location>
</feature>
<feature type="compositionally biased region" description="Basic and acidic residues" evidence="1">
    <location>
        <begin position="57"/>
        <end position="77"/>
    </location>
</feature>
<reference evidence="2" key="1">
    <citation type="submission" date="2021-01" db="EMBL/GenBank/DDBJ databases">
        <title>Whole genome shotgun sequence of Planobispora takensis NBRC 109077.</title>
        <authorList>
            <person name="Komaki H."/>
            <person name="Tamura T."/>
        </authorList>
    </citation>
    <scope>NUCLEOTIDE SEQUENCE</scope>
    <source>
        <strain evidence="2">NBRC 109077</strain>
    </source>
</reference>
<comment type="caution">
    <text evidence="2">The sequence shown here is derived from an EMBL/GenBank/DDBJ whole genome shotgun (WGS) entry which is preliminary data.</text>
</comment>
<dbReference type="AlphaFoldDB" id="A0A8J3TDH4"/>